<dbReference type="PROSITE" id="PS50164">
    <property type="entry name" value="GIY_YIG"/>
    <property type="match status" value="1"/>
</dbReference>
<evidence type="ECO:0000256" key="6">
    <source>
        <dbReference type="ARBA" id="ARBA00022881"/>
    </source>
</evidence>
<dbReference type="PANTHER" id="PTHR30562">
    <property type="entry name" value="UVRC/OXIDOREDUCTASE"/>
    <property type="match status" value="1"/>
</dbReference>
<reference evidence="23 24" key="1">
    <citation type="submission" date="2012-10" db="EMBL/GenBank/DDBJ databases">
        <title>Genome sequencing and analysis of entomopathogenic fungi Beauveria bassiana D1-5.</title>
        <authorList>
            <person name="Li Q."/>
            <person name="Wang L."/>
            <person name="Zhang Z."/>
            <person name="Wang Q."/>
            <person name="Ren J."/>
            <person name="Wang M."/>
            <person name="Xu W."/>
            <person name="Wang J."/>
            <person name="Lu Y."/>
            <person name="Du Q."/>
            <person name="Sun Z."/>
        </authorList>
    </citation>
    <scope>NUCLEOTIDE SEQUENCE [LARGE SCALE GENOMIC DNA]</scope>
    <source>
        <strain evidence="23 24">D1-5</strain>
    </source>
</reference>
<dbReference type="InterPro" id="IPR038476">
    <property type="entry name" value="UvrC_RNase_H_dom_sf"/>
</dbReference>
<dbReference type="SMART" id="SM00465">
    <property type="entry name" value="GIYc"/>
    <property type="match status" value="1"/>
</dbReference>
<keyword evidence="2" id="KW-0963">Cytoplasm</keyword>
<dbReference type="CDD" id="cd06170">
    <property type="entry name" value="LuxR_C_like"/>
    <property type="match status" value="1"/>
</dbReference>
<dbReference type="NCBIfam" id="NF001824">
    <property type="entry name" value="PRK00558.1-5"/>
    <property type="match status" value="1"/>
</dbReference>
<evidence type="ECO:0000256" key="1">
    <source>
        <dbReference type="ARBA" id="ARBA00004496"/>
    </source>
</evidence>
<dbReference type="Gene3D" id="3.40.1440.10">
    <property type="entry name" value="GIY-YIG endonuclease"/>
    <property type="match status" value="1"/>
</dbReference>
<keyword evidence="11" id="KW-0742">SOS response</keyword>
<dbReference type="Proteomes" id="UP000030106">
    <property type="component" value="Unassembled WGS sequence"/>
</dbReference>
<dbReference type="Gene3D" id="3.40.50.2300">
    <property type="match status" value="1"/>
</dbReference>
<dbReference type="GO" id="GO:0005737">
    <property type="term" value="C:cytoplasm"/>
    <property type="evidence" value="ECO:0007669"/>
    <property type="project" value="UniProtKB-SubCell"/>
</dbReference>
<dbReference type="EMBL" id="ANFO01001147">
    <property type="protein sequence ID" value="KGQ03860.1"/>
    <property type="molecule type" value="Genomic_DNA"/>
</dbReference>
<dbReference type="NCBIfam" id="NF007018">
    <property type="entry name" value="PRK09483.1"/>
    <property type="match status" value="1"/>
</dbReference>
<accession>A0A0A2VCP0</accession>
<dbReference type="CDD" id="cd17535">
    <property type="entry name" value="REC_NarL-like"/>
    <property type="match status" value="1"/>
</dbReference>
<dbReference type="STRING" id="1245745.A0A0A2VCP0"/>
<evidence type="ECO:0000256" key="10">
    <source>
        <dbReference type="ARBA" id="ARBA00023204"/>
    </source>
</evidence>
<evidence type="ECO:0000256" key="3">
    <source>
        <dbReference type="ARBA" id="ARBA00022553"/>
    </source>
</evidence>
<dbReference type="PROSITE" id="PS50165">
    <property type="entry name" value="UVRC"/>
    <property type="match status" value="1"/>
</dbReference>
<dbReference type="AlphaFoldDB" id="A0A0A2VCP0"/>
<dbReference type="InterPro" id="IPR058245">
    <property type="entry name" value="NreC/VraR/RcsB-like_REC"/>
</dbReference>
<dbReference type="FunFam" id="4.10.860.10:FF:000002">
    <property type="entry name" value="UvrABC system protein C"/>
    <property type="match status" value="1"/>
</dbReference>
<dbReference type="PANTHER" id="PTHR30562:SF1">
    <property type="entry name" value="UVRABC SYSTEM PROTEIN C"/>
    <property type="match status" value="1"/>
</dbReference>
<feature type="domain" description="Response regulatory" evidence="19">
    <location>
        <begin position="100"/>
        <end position="216"/>
    </location>
</feature>
<evidence type="ECO:0000259" key="22">
    <source>
        <dbReference type="PROSITE" id="PS50165"/>
    </source>
</evidence>
<dbReference type="Pfam" id="PF01541">
    <property type="entry name" value="GIY-YIG"/>
    <property type="match status" value="1"/>
</dbReference>
<dbReference type="SUPFAM" id="SSF52172">
    <property type="entry name" value="CheY-like"/>
    <property type="match status" value="1"/>
</dbReference>
<dbReference type="SUPFAM" id="SSF82771">
    <property type="entry name" value="GIY-YIG endonuclease"/>
    <property type="match status" value="1"/>
</dbReference>
<gene>
    <name evidence="23" type="ORF">BBAD15_g10903</name>
</gene>
<dbReference type="NCBIfam" id="TIGR00194">
    <property type="entry name" value="uvrC"/>
    <property type="match status" value="1"/>
</dbReference>
<dbReference type="PROSITE" id="PS50043">
    <property type="entry name" value="HTH_LUXR_2"/>
    <property type="match status" value="1"/>
</dbReference>
<dbReference type="GO" id="GO:0006289">
    <property type="term" value="P:nucleotide-excision repair"/>
    <property type="evidence" value="ECO:0007669"/>
    <property type="project" value="InterPro"/>
</dbReference>
<evidence type="ECO:0000256" key="15">
    <source>
        <dbReference type="ARBA" id="ARBA00067419"/>
    </source>
</evidence>
<dbReference type="GO" id="GO:0000160">
    <property type="term" value="P:phosphorelay signal transduction system"/>
    <property type="evidence" value="ECO:0007669"/>
    <property type="project" value="InterPro"/>
</dbReference>
<evidence type="ECO:0000259" key="21">
    <source>
        <dbReference type="PROSITE" id="PS50164"/>
    </source>
</evidence>
<evidence type="ECO:0000256" key="8">
    <source>
        <dbReference type="ARBA" id="ARBA00023125"/>
    </source>
</evidence>
<dbReference type="Gene3D" id="3.30.450.80">
    <property type="entry name" value="Transcription factor LuxR-like, autoinducer-binding domain"/>
    <property type="match status" value="1"/>
</dbReference>
<evidence type="ECO:0000256" key="17">
    <source>
        <dbReference type="PROSITE-ProRule" id="PRU00169"/>
    </source>
</evidence>
<evidence type="ECO:0000256" key="2">
    <source>
        <dbReference type="ARBA" id="ARBA00022490"/>
    </source>
</evidence>
<dbReference type="GO" id="GO:0006355">
    <property type="term" value="P:regulation of DNA-templated transcription"/>
    <property type="evidence" value="ECO:0007669"/>
    <property type="project" value="InterPro"/>
</dbReference>
<comment type="subcellular location">
    <subcellularLocation>
        <location evidence="1">Cytoplasm</location>
    </subcellularLocation>
</comment>
<dbReference type="GO" id="GO:0009381">
    <property type="term" value="F:excinuclease ABC activity"/>
    <property type="evidence" value="ECO:0007669"/>
    <property type="project" value="InterPro"/>
</dbReference>
<dbReference type="SMART" id="SM00278">
    <property type="entry name" value="HhH1"/>
    <property type="match status" value="2"/>
</dbReference>
<evidence type="ECO:0000256" key="4">
    <source>
        <dbReference type="ARBA" id="ARBA00022763"/>
    </source>
</evidence>
<dbReference type="InterPro" id="IPR016032">
    <property type="entry name" value="Sig_transdc_resp-reg_C-effctor"/>
</dbReference>
<dbReference type="InterPro" id="IPR004791">
    <property type="entry name" value="UvrC"/>
</dbReference>
<dbReference type="InterPro" id="IPR011006">
    <property type="entry name" value="CheY-like_superfamily"/>
</dbReference>
<evidence type="ECO:0000313" key="23">
    <source>
        <dbReference type="EMBL" id="KGQ03860.1"/>
    </source>
</evidence>
<dbReference type="InterPro" id="IPR001789">
    <property type="entry name" value="Sig_transdc_resp-reg_receiver"/>
</dbReference>
<dbReference type="InterPro" id="IPR003583">
    <property type="entry name" value="Hlx-hairpin-Hlx_DNA-bd_motif"/>
</dbReference>
<keyword evidence="4" id="KW-0227">DNA damage</keyword>
<dbReference type="FunFam" id="3.30.420.340:FF:000001">
    <property type="entry name" value="UvrABC system protein C"/>
    <property type="match status" value="1"/>
</dbReference>
<protein>
    <recommendedName>
        <fullName evidence="15">UvrABC system protein C</fullName>
    </recommendedName>
    <alternativeName>
        <fullName evidence="16">Excinuclease ABC subunit C</fullName>
    </alternativeName>
</protein>
<dbReference type="GO" id="GO:0003677">
    <property type="term" value="F:DNA binding"/>
    <property type="evidence" value="ECO:0007669"/>
    <property type="project" value="UniProtKB-KW"/>
</dbReference>
<feature type="domain" description="UVR" evidence="20">
    <location>
        <begin position="492"/>
        <end position="527"/>
    </location>
</feature>
<dbReference type="Gene3D" id="1.10.150.20">
    <property type="entry name" value="5' to 3' exonuclease, C-terminal subdomain"/>
    <property type="match status" value="1"/>
</dbReference>
<dbReference type="InterPro" id="IPR001162">
    <property type="entry name" value="UvrC_RNase_H_dom"/>
</dbReference>
<dbReference type="Gene3D" id="4.10.860.10">
    <property type="entry name" value="UVR domain"/>
    <property type="match status" value="1"/>
</dbReference>
<keyword evidence="5" id="KW-0228">DNA excision</keyword>
<dbReference type="FunFam" id="1.10.150.20:FF:000005">
    <property type="entry name" value="UvrABC system protein C"/>
    <property type="match status" value="1"/>
</dbReference>
<dbReference type="Pfam" id="PF03472">
    <property type="entry name" value="Autoind_bind"/>
    <property type="match status" value="1"/>
</dbReference>
<dbReference type="HOGENOM" id="CLU_014841_3_3_1"/>
<dbReference type="Pfam" id="PF00196">
    <property type="entry name" value="GerE"/>
    <property type="match status" value="1"/>
</dbReference>
<evidence type="ECO:0000259" key="19">
    <source>
        <dbReference type="PROSITE" id="PS50110"/>
    </source>
</evidence>
<comment type="similarity">
    <text evidence="13">Belongs to the UvrC family.</text>
</comment>
<evidence type="ECO:0000256" key="12">
    <source>
        <dbReference type="ARBA" id="ARBA00059452"/>
    </source>
</evidence>
<dbReference type="InterPro" id="IPR036876">
    <property type="entry name" value="UVR_dom_sf"/>
</dbReference>
<organism evidence="23 24">
    <name type="scientific">Beauveria bassiana D1-5</name>
    <dbReference type="NCBI Taxonomy" id="1245745"/>
    <lineage>
        <taxon>Eukaryota</taxon>
        <taxon>Fungi</taxon>
        <taxon>Dikarya</taxon>
        <taxon>Ascomycota</taxon>
        <taxon>Pezizomycotina</taxon>
        <taxon>Sordariomycetes</taxon>
        <taxon>Hypocreomycetidae</taxon>
        <taxon>Hypocreales</taxon>
        <taxon>Cordycipitaceae</taxon>
        <taxon>Beauveria</taxon>
    </lineage>
</organism>
<sequence length="898" mass="100228">MVRVSNFMRGEIIWSDALFAESRELWDAARDHGLASGRTHCVMAPNRTAGFLSVSRSNVRTEILSEDELGLRLSYLAELSMATLNRLEDPSVEMLDMKLSKREREILQWTGEGIRRILEEIKGIKVSGEVNCGEDAIKWCRSNPVDVVLMDMNMPGIGGLEATRKIARYSSDIKVIMLTIHTENPLPAKVMQAGAAGYLSKGAAPQDVVNAIRSVNAGQRYIASDIAQQMALSQIAPEAESPFASLSERELQIMLMITKGQKVNEISEQLNLSPKTVNSYRYRMFSKLNISGDVELTHLAIRHGQPGVYRMYDAGGTVIYVGKAKDLKKRLSSYFRTNLASRKTEALVALIQHIDVTVTHTETEALLLEHNYIKLYQPRYNVLLRDDKSYPFIFLSADSHPRLAMHRGAKHAKGEYFGPFPNGYAVRETLALLQKVFPVRQCENSVYRNRSRPCLQYQIGRCLGPCVSGLVTEEDYARQVDYVRLFLAGKDDQVLTQLISRMEVASKNLEFEEAARIRDQIQAVRRITEKQFVSNSGDDLDVIGVSFDAGLACMHVLFIRQGKVLGSRSYFPKVPAGTELSEVVETFVGQFYLQGSQMRTLPSEILLDFALADKSLLADSLSELAGRKVNVQTKPRGDRARYLKLARTNAATALVTKLSQQSTIQQRLKALAEVLKLPEVKRMECFDISHTMGEQTVASCVVFDSNGPLRAEYRRYNITGITPGDDYAAMNQVLRRRYGKAIEESKIPDVILIDGGKGQLGQAKAVFAELDVPWDKHHPLLLGVAKGSDRKAGLETLFFEPEGEGFSLPPDSPALHVIQHIRDDSHDHAISGHRKKRAKVKSTSSLETIEGIGPKRRQMLLKYMGGLQPLINASIEEIAKVPGISQALAEKIYYSLKH</sequence>
<dbReference type="InterPro" id="IPR010994">
    <property type="entry name" value="RuvA_2-like"/>
</dbReference>
<dbReference type="InterPro" id="IPR005143">
    <property type="entry name" value="TF_LuxR_autoind-bd_dom"/>
</dbReference>
<dbReference type="InterPro" id="IPR000792">
    <property type="entry name" value="Tscrpt_reg_LuxR_C"/>
</dbReference>
<evidence type="ECO:0000256" key="16">
    <source>
        <dbReference type="ARBA" id="ARBA00077138"/>
    </source>
</evidence>
<keyword evidence="8" id="KW-0238">DNA-binding</keyword>
<dbReference type="InterPro" id="IPR001943">
    <property type="entry name" value="UVR_dom"/>
</dbReference>
<dbReference type="Gene3D" id="3.30.420.340">
    <property type="entry name" value="UvrC, RNAse H endonuclease domain"/>
    <property type="match status" value="1"/>
</dbReference>
<dbReference type="InterPro" id="IPR036693">
    <property type="entry name" value="TF_LuxR_autoind-bd_dom_sf"/>
</dbReference>
<dbReference type="SUPFAM" id="SSF46600">
    <property type="entry name" value="C-terminal UvrC-binding domain of UvrB"/>
    <property type="match status" value="1"/>
</dbReference>
<dbReference type="HAMAP" id="MF_00203">
    <property type="entry name" value="UvrC"/>
    <property type="match status" value="1"/>
</dbReference>
<evidence type="ECO:0000256" key="13">
    <source>
        <dbReference type="ARBA" id="ARBA00061531"/>
    </source>
</evidence>
<keyword evidence="9" id="KW-0804">Transcription</keyword>
<keyword evidence="10" id="KW-0234">DNA repair</keyword>
<dbReference type="PROSITE" id="PS50110">
    <property type="entry name" value="RESPONSE_REGULATORY"/>
    <property type="match status" value="1"/>
</dbReference>
<dbReference type="SUPFAM" id="SSF75516">
    <property type="entry name" value="Pheromone-binding domain of LuxR-like quorum-sensing transcription factors"/>
    <property type="match status" value="1"/>
</dbReference>
<dbReference type="InterPro" id="IPR047296">
    <property type="entry name" value="GIY-YIG_UvrC_Cho"/>
</dbReference>
<keyword evidence="7" id="KW-0805">Transcription regulation</keyword>
<feature type="modified residue" description="4-aspartylphosphate" evidence="17">
    <location>
        <position position="151"/>
    </location>
</feature>
<evidence type="ECO:0000256" key="14">
    <source>
        <dbReference type="ARBA" id="ARBA00062841"/>
    </source>
</evidence>
<comment type="subunit">
    <text evidence="14">Interacts with UvrB in an incision complex.</text>
</comment>
<keyword evidence="6" id="KW-0267">Excision nuclease</keyword>
<dbReference type="InterPro" id="IPR035901">
    <property type="entry name" value="GIY-YIG_endonuc_sf"/>
</dbReference>
<keyword evidence="3 17" id="KW-0597">Phosphoprotein</keyword>
<name>A0A0A2VCP0_BEABA</name>
<dbReference type="Pfam" id="PF02151">
    <property type="entry name" value="UVR"/>
    <property type="match status" value="1"/>
</dbReference>
<evidence type="ECO:0000256" key="5">
    <source>
        <dbReference type="ARBA" id="ARBA00022769"/>
    </source>
</evidence>
<evidence type="ECO:0000259" key="20">
    <source>
        <dbReference type="PROSITE" id="PS50151"/>
    </source>
</evidence>
<dbReference type="PROSITE" id="PS00622">
    <property type="entry name" value="HTH_LUXR_1"/>
    <property type="match status" value="1"/>
</dbReference>
<proteinExistence type="inferred from homology"/>
<dbReference type="Pfam" id="PF22920">
    <property type="entry name" value="UvrC_RNaseH"/>
    <property type="match status" value="1"/>
</dbReference>
<dbReference type="Pfam" id="PF08459">
    <property type="entry name" value="UvrC_RNaseH_dom"/>
    <property type="match status" value="1"/>
</dbReference>
<feature type="domain" description="HTH luxR-type" evidence="18">
    <location>
        <begin position="239"/>
        <end position="304"/>
    </location>
</feature>
<dbReference type="InterPro" id="IPR000305">
    <property type="entry name" value="GIY-YIG_endonuc"/>
</dbReference>
<dbReference type="Pfam" id="PF14520">
    <property type="entry name" value="HHH_5"/>
    <property type="match status" value="1"/>
</dbReference>
<evidence type="ECO:0000256" key="7">
    <source>
        <dbReference type="ARBA" id="ARBA00023015"/>
    </source>
</evidence>
<dbReference type="PROSITE" id="PS50151">
    <property type="entry name" value="UVR"/>
    <property type="match status" value="1"/>
</dbReference>
<dbReference type="CDD" id="cd10434">
    <property type="entry name" value="GIY-YIG_UvrC_Cho"/>
    <property type="match status" value="1"/>
</dbReference>
<dbReference type="SMART" id="SM00421">
    <property type="entry name" value="HTH_LUXR"/>
    <property type="match status" value="1"/>
</dbReference>
<comment type="caution">
    <text evidence="23">The sequence shown here is derived from an EMBL/GenBank/DDBJ whole genome shotgun (WGS) entry which is preliminary data.</text>
</comment>
<dbReference type="SMART" id="SM00448">
    <property type="entry name" value="REC"/>
    <property type="match status" value="1"/>
</dbReference>
<dbReference type="SUPFAM" id="SSF46894">
    <property type="entry name" value="C-terminal effector domain of the bipartite response regulators"/>
    <property type="match status" value="1"/>
</dbReference>
<evidence type="ECO:0000259" key="18">
    <source>
        <dbReference type="PROSITE" id="PS50043"/>
    </source>
</evidence>
<dbReference type="PRINTS" id="PR00038">
    <property type="entry name" value="HTHLUXR"/>
</dbReference>
<dbReference type="InterPro" id="IPR050066">
    <property type="entry name" value="UvrABC_protein_C"/>
</dbReference>
<feature type="domain" description="UvrC family homology region profile" evidence="22">
    <location>
        <begin position="542"/>
        <end position="767"/>
    </location>
</feature>
<dbReference type="Pfam" id="PF00072">
    <property type="entry name" value="Response_reg"/>
    <property type="match status" value="1"/>
</dbReference>
<evidence type="ECO:0000256" key="9">
    <source>
        <dbReference type="ARBA" id="ARBA00023163"/>
    </source>
</evidence>
<dbReference type="GO" id="GO:0009380">
    <property type="term" value="C:excinuclease repair complex"/>
    <property type="evidence" value="ECO:0007669"/>
    <property type="project" value="InterPro"/>
</dbReference>
<dbReference type="FunFam" id="3.40.1440.10:FF:000001">
    <property type="entry name" value="UvrABC system protein C"/>
    <property type="match status" value="1"/>
</dbReference>
<evidence type="ECO:0000256" key="11">
    <source>
        <dbReference type="ARBA" id="ARBA00023236"/>
    </source>
</evidence>
<dbReference type="SUPFAM" id="SSF47781">
    <property type="entry name" value="RuvA domain 2-like"/>
    <property type="match status" value="1"/>
</dbReference>
<comment type="function">
    <text evidence="12">The UvrABC repair system catalyzes the recognition and processing of DNA lesions. UvrC both incises the 5' and 3' sides of the lesion. The N-terminal half is responsible for the 3' incision and the C-terminal half is responsible for the 5' incision.</text>
</comment>
<evidence type="ECO:0000313" key="24">
    <source>
        <dbReference type="Proteomes" id="UP000030106"/>
    </source>
</evidence>
<feature type="domain" description="GIY-YIG" evidence="21">
    <location>
        <begin position="304"/>
        <end position="382"/>
    </location>
</feature>